<accession>A0AAW8B0Y4</accession>
<feature type="signal peptide" evidence="1">
    <location>
        <begin position="1"/>
        <end position="21"/>
    </location>
</feature>
<dbReference type="AlphaFoldDB" id="A0AAW8B0Y4"/>
<keyword evidence="1" id="KW-0732">Signal</keyword>
<comment type="caution">
    <text evidence="2">The sequence shown here is derived from an EMBL/GenBank/DDBJ whole genome shotgun (WGS) entry which is preliminary data.</text>
</comment>
<gene>
    <name evidence="2" type="ORF">Q8A57_01325</name>
</gene>
<dbReference type="RefSeq" id="WP_305169120.1">
    <property type="nucleotide sequence ID" value="NZ_JAUUUU010000001.1"/>
</dbReference>
<sequence>MKSGIHFVTLSLLMFSMAVNAASWWESGRQLLESATGTSTETSSASLNNLSVEEIAAGLKDALKVGTGKVVSQLGANDGFLADEQIHIPLPAQIQQAKALLEKVGMGASLVELETRLNRAAEAATPKAKTLFLDAISEMTIEDARNIYNGSEDAATQYFRDKMSGSLGEAMRPVIADSLSQVGAVQVYDSIAGNYKTLPFVPDLKTDLTDYTIEKGMAGIFYYLAQEEAAIRQDPAKQTTALLKKLFSR</sequence>
<dbReference type="InterPro" id="IPR025245">
    <property type="entry name" value="DUF4197"/>
</dbReference>
<proteinExistence type="predicted"/>
<name>A0AAW8B0Y4_9GAMM</name>
<reference evidence="2" key="1">
    <citation type="journal article" date="2010" name="Int. J. Syst. Evol. Microbiol.">
        <title>Porticoccus litoralis gen. nov., sp. nov., a gammaproteobacterium isolated from the Yellow Sea.</title>
        <authorList>
            <person name="Oh H.M."/>
            <person name="Kim H."/>
            <person name="Kim K.M."/>
            <person name="Min G.S."/>
            <person name="Cho J.C."/>
        </authorList>
    </citation>
    <scope>NUCLEOTIDE SEQUENCE</scope>
    <source>
        <strain evidence="2">DSM 25064</strain>
    </source>
</reference>
<reference evidence="2" key="2">
    <citation type="submission" date="2023-08" db="EMBL/GenBank/DDBJ databases">
        <authorList>
            <person name="Luo J."/>
        </authorList>
    </citation>
    <scope>NUCLEOTIDE SEQUENCE</scope>
    <source>
        <strain evidence="2">DSM 25064</strain>
    </source>
</reference>
<protein>
    <submittedName>
        <fullName evidence="2">DUF4197 domain-containing protein</fullName>
    </submittedName>
</protein>
<dbReference type="Proteomes" id="UP001178354">
    <property type="component" value="Unassembled WGS sequence"/>
</dbReference>
<evidence type="ECO:0000313" key="2">
    <source>
        <dbReference type="EMBL" id="MDP1519608.1"/>
    </source>
</evidence>
<evidence type="ECO:0000313" key="3">
    <source>
        <dbReference type="Proteomes" id="UP001178354"/>
    </source>
</evidence>
<dbReference type="Pfam" id="PF13852">
    <property type="entry name" value="DUF4197"/>
    <property type="match status" value="1"/>
</dbReference>
<dbReference type="EMBL" id="JAUUUU010000001">
    <property type="protein sequence ID" value="MDP1519608.1"/>
    <property type="molecule type" value="Genomic_DNA"/>
</dbReference>
<keyword evidence="3" id="KW-1185">Reference proteome</keyword>
<organism evidence="2 3">
    <name type="scientific">Porticoccus litoralis</name>
    <dbReference type="NCBI Taxonomy" id="434086"/>
    <lineage>
        <taxon>Bacteria</taxon>
        <taxon>Pseudomonadati</taxon>
        <taxon>Pseudomonadota</taxon>
        <taxon>Gammaproteobacteria</taxon>
        <taxon>Cellvibrionales</taxon>
        <taxon>Porticoccaceae</taxon>
        <taxon>Porticoccus</taxon>
    </lineage>
</organism>
<feature type="chain" id="PRO_5043319869" evidence="1">
    <location>
        <begin position="22"/>
        <end position="249"/>
    </location>
</feature>
<evidence type="ECO:0000256" key="1">
    <source>
        <dbReference type="SAM" id="SignalP"/>
    </source>
</evidence>